<evidence type="ECO:0000256" key="6">
    <source>
        <dbReference type="ARBA" id="ARBA00012328"/>
    </source>
</evidence>
<feature type="domain" description="Ribosomal RNA small subunit methyltransferase E methyltransferase" evidence="15">
    <location>
        <begin position="523"/>
        <end position="687"/>
    </location>
</feature>
<keyword evidence="9" id="KW-0808">Transferase</keyword>
<proteinExistence type="inferred from homology"/>
<keyword evidence="12" id="KW-0663">Pyridoxal phosphate</keyword>
<evidence type="ECO:0000256" key="2">
    <source>
        <dbReference type="ARBA" id="ARBA00004496"/>
    </source>
</evidence>
<evidence type="ECO:0000259" key="15">
    <source>
        <dbReference type="Pfam" id="PF04452"/>
    </source>
</evidence>
<dbReference type="Gene3D" id="3.40.1280.10">
    <property type="match status" value="1"/>
</dbReference>
<dbReference type="NCBIfam" id="TIGR00508">
    <property type="entry name" value="bioA"/>
    <property type="match status" value="1"/>
</dbReference>
<dbReference type="InterPro" id="IPR046887">
    <property type="entry name" value="RsmE_PUA-like"/>
</dbReference>
<organism evidence="17">
    <name type="scientific">Knufia peltigerae</name>
    <dbReference type="NCBI Taxonomy" id="1002370"/>
    <lineage>
        <taxon>Eukaryota</taxon>
        <taxon>Fungi</taxon>
        <taxon>Dikarya</taxon>
        <taxon>Ascomycota</taxon>
        <taxon>Pezizomycotina</taxon>
        <taxon>Eurotiomycetes</taxon>
        <taxon>Chaetothyriomycetidae</taxon>
        <taxon>Chaetothyriales</taxon>
        <taxon>Trichomeriaceae</taxon>
        <taxon>Knufia</taxon>
    </lineage>
</organism>
<dbReference type="Pfam" id="PF00202">
    <property type="entry name" value="Aminotran_3"/>
    <property type="match status" value="1"/>
</dbReference>
<dbReference type="InterPro" id="IPR049704">
    <property type="entry name" value="Aminotrans_3_PPA_site"/>
</dbReference>
<dbReference type="EC" id="2.1.1.193" evidence="6"/>
<dbReference type="EMBL" id="JAPDRN010000056">
    <property type="protein sequence ID" value="KAJ9631506.1"/>
    <property type="molecule type" value="Genomic_DNA"/>
</dbReference>
<dbReference type="GO" id="GO:0006364">
    <property type="term" value="P:rRNA processing"/>
    <property type="evidence" value="ECO:0007669"/>
    <property type="project" value="InterPro"/>
</dbReference>
<comment type="subunit">
    <text evidence="5">Homodimer.</text>
</comment>
<evidence type="ECO:0000256" key="10">
    <source>
        <dbReference type="ARBA" id="ARBA00022691"/>
    </source>
</evidence>
<comment type="subcellular location">
    <subcellularLocation>
        <location evidence="2">Cytoplasm</location>
    </subcellularLocation>
</comment>
<keyword evidence="11" id="KW-0093">Biotin biosynthesis</keyword>
<dbReference type="GO" id="GO:0008168">
    <property type="term" value="F:methyltransferase activity"/>
    <property type="evidence" value="ECO:0007669"/>
    <property type="project" value="InterPro"/>
</dbReference>
<evidence type="ECO:0000259" key="16">
    <source>
        <dbReference type="Pfam" id="PF20260"/>
    </source>
</evidence>
<sequence length="694" mass="74579">MLADPTPSPLVQHWRQRDLQVLWHPCTQMREHPHTLPLVPIARGEGAWLIDHDGNRYLDAVSSWWTNLFGHAEPRIGGAIAAQAGQLEQVMLAGFGHEPAITLAERLLALAPRQPGRAPLAKVFYADNGSAGVEVALKMAFQYFQNRGETRRTRFVSLENGYHGETLGALALADIPLYRRVYAPLLAEGLFAPSPDAYLAEPGQSAADRARQAADGLATLFDQHPGEICAVILEPRLQCAGGMRMHDPAYLQRVRELCDAHGAFLIADEIATGFGRTGTMFACEQAGVMPDLLCLSKGLTGGFLPLAAVLATQALYDAFLDDSRERAFLHSHSYTGNPLACAAALATLDIFGEDDVIARNRGIASVMGTLAAPFADHPHVADVRQAGMVVAFELTRNGDKRTPFDPALRLGLHAYKAALKRGVVLRPLGNVLYWMPPYCVDDEQLELLAHTTLAAIDEAIACAGQTVTLPEETANHLVRVMRLREGDTCVLFNGDGHDYTATLTLAGKREVQVRIDEVQLITNESPLTITLLQGIARGEKMDLILQKATELGVSSIVPVNAERTEVKLDAARAEKRVAHWNNVVQSACGQSGRARIPQVGPPQSLAQASAALPADTLRLTLDPLGAHRLSTLQAAPAGGVVIAIGPEGGWSPRDREQLAAAGFQGLQLGPRILRTETAGLAAIAALQARLGDLG</sequence>
<dbReference type="Gene3D" id="3.90.1150.10">
    <property type="entry name" value="Aspartate Aminotransferase, domain 1"/>
    <property type="match status" value="1"/>
</dbReference>
<dbReference type="InterPro" id="IPR029026">
    <property type="entry name" value="tRNA_m1G_MTases_N"/>
</dbReference>
<reference evidence="17" key="1">
    <citation type="submission" date="2022-10" db="EMBL/GenBank/DDBJ databases">
        <title>Culturing micro-colonial fungi from biological soil crusts in the Mojave desert and describing Neophaeococcomyces mojavensis, and introducing the new genera and species Taxawa tesnikishii.</title>
        <authorList>
            <person name="Kurbessoian T."/>
            <person name="Stajich J.E."/>
        </authorList>
    </citation>
    <scope>NUCLEOTIDE SEQUENCE</scope>
    <source>
        <strain evidence="17">TK_35</strain>
    </source>
</reference>
<keyword evidence="8" id="KW-0032">Aminotransferase</keyword>
<evidence type="ECO:0000256" key="14">
    <source>
        <dbReference type="ARBA" id="ARBA00047944"/>
    </source>
</evidence>
<name>A0AA38Y0Q4_9EURO</name>
<dbReference type="CDD" id="cd18084">
    <property type="entry name" value="RsmE-like"/>
    <property type="match status" value="1"/>
</dbReference>
<evidence type="ECO:0000256" key="4">
    <source>
        <dbReference type="ARBA" id="ARBA00005528"/>
    </source>
</evidence>
<evidence type="ECO:0000256" key="3">
    <source>
        <dbReference type="ARBA" id="ARBA00004746"/>
    </source>
</evidence>
<dbReference type="GO" id="GO:0005737">
    <property type="term" value="C:cytoplasm"/>
    <property type="evidence" value="ECO:0007669"/>
    <property type="project" value="UniProtKB-SubCell"/>
</dbReference>
<dbReference type="NCBIfam" id="TIGR00046">
    <property type="entry name" value="RsmE family RNA methyltransferase"/>
    <property type="match status" value="1"/>
</dbReference>
<keyword evidence="7" id="KW-0963">Cytoplasm</keyword>
<dbReference type="PANTHER" id="PTHR42684:SF17">
    <property type="entry name" value="ADENOSYLMETHIONINE-8-AMINO-7-OXONONANOATE AMINOTRANSFERASE"/>
    <property type="match status" value="1"/>
</dbReference>
<dbReference type="HAMAP" id="MF_00834">
    <property type="entry name" value="BioA"/>
    <property type="match status" value="1"/>
</dbReference>
<comment type="catalytic activity">
    <reaction evidence="14">
        <text>uridine(1498) in 16S rRNA + S-adenosyl-L-methionine = N(3)-methyluridine(1498) in 16S rRNA + S-adenosyl-L-homocysteine + H(+)</text>
        <dbReference type="Rhea" id="RHEA:42920"/>
        <dbReference type="Rhea" id="RHEA-COMP:10283"/>
        <dbReference type="Rhea" id="RHEA-COMP:10284"/>
        <dbReference type="ChEBI" id="CHEBI:15378"/>
        <dbReference type="ChEBI" id="CHEBI:57856"/>
        <dbReference type="ChEBI" id="CHEBI:59789"/>
        <dbReference type="ChEBI" id="CHEBI:65315"/>
        <dbReference type="ChEBI" id="CHEBI:74502"/>
        <dbReference type="EC" id="2.1.1.193"/>
    </reaction>
</comment>
<dbReference type="SUPFAM" id="SSF53383">
    <property type="entry name" value="PLP-dependent transferases"/>
    <property type="match status" value="1"/>
</dbReference>
<dbReference type="Pfam" id="PF20260">
    <property type="entry name" value="PUA_4"/>
    <property type="match status" value="1"/>
</dbReference>
<evidence type="ECO:0000256" key="11">
    <source>
        <dbReference type="ARBA" id="ARBA00022756"/>
    </source>
</evidence>
<dbReference type="InterPro" id="IPR015424">
    <property type="entry name" value="PyrdxlP-dep_Trfase"/>
</dbReference>
<keyword evidence="10" id="KW-0949">S-adenosyl-L-methionine</keyword>
<comment type="pathway">
    <text evidence="3">Cofactor biosynthesis; biotin biosynthesis.</text>
</comment>
<evidence type="ECO:0000256" key="8">
    <source>
        <dbReference type="ARBA" id="ARBA00022576"/>
    </source>
</evidence>
<dbReference type="NCBIfam" id="NF008692">
    <property type="entry name" value="PRK11713.1-5"/>
    <property type="match status" value="1"/>
</dbReference>
<comment type="function">
    <text evidence="13">Specifically methylates the N3 position of the uracil ring of uridine 1498 (m3U1498) in 16S rRNA. Acts on the fully assembled 30S ribosomal subunit.</text>
</comment>
<dbReference type="GO" id="GO:0009102">
    <property type="term" value="P:biotin biosynthetic process"/>
    <property type="evidence" value="ECO:0007669"/>
    <property type="project" value="UniProtKB-KW"/>
</dbReference>
<accession>A0AA38Y0Q4</accession>
<dbReference type="InterPro" id="IPR029028">
    <property type="entry name" value="Alpha/beta_knot_MTases"/>
</dbReference>
<dbReference type="CDD" id="cd00610">
    <property type="entry name" value="OAT_like"/>
    <property type="match status" value="1"/>
</dbReference>
<evidence type="ECO:0000256" key="1">
    <source>
        <dbReference type="ARBA" id="ARBA00001933"/>
    </source>
</evidence>
<dbReference type="InterPro" id="IPR015421">
    <property type="entry name" value="PyrdxlP-dep_Trfase_major"/>
</dbReference>
<evidence type="ECO:0000256" key="13">
    <source>
        <dbReference type="ARBA" id="ARBA00025699"/>
    </source>
</evidence>
<comment type="similarity">
    <text evidence="4">Belongs to the RNA methyltransferase RsmE family.</text>
</comment>
<comment type="caution">
    <text evidence="17">The sequence shown here is derived from an EMBL/GenBank/DDBJ whole genome shotgun (WGS) entry which is preliminary data.</text>
</comment>
<dbReference type="PANTHER" id="PTHR42684">
    <property type="entry name" value="ADENOSYLMETHIONINE-8-AMINO-7-OXONONANOATE AMINOTRANSFERASE"/>
    <property type="match status" value="1"/>
</dbReference>
<dbReference type="Gene3D" id="3.40.640.10">
    <property type="entry name" value="Type I PLP-dependent aspartate aminotransferase-like (Major domain)"/>
    <property type="match status" value="1"/>
</dbReference>
<dbReference type="InterPro" id="IPR005814">
    <property type="entry name" value="Aminotrans_3"/>
</dbReference>
<dbReference type="GO" id="GO:0004015">
    <property type="term" value="F:adenosylmethionine-8-amino-7-oxononanoate transaminase activity"/>
    <property type="evidence" value="ECO:0007669"/>
    <property type="project" value="InterPro"/>
</dbReference>
<dbReference type="InterPro" id="IPR006700">
    <property type="entry name" value="RsmE"/>
</dbReference>
<gene>
    <name evidence="17" type="ORF">H2204_007952</name>
</gene>
<dbReference type="InterPro" id="IPR005815">
    <property type="entry name" value="BioA"/>
</dbReference>
<dbReference type="InterPro" id="IPR015422">
    <property type="entry name" value="PyrdxlP-dep_Trfase_small"/>
</dbReference>
<dbReference type="NCBIfam" id="NF004624">
    <property type="entry name" value="PRK05964.1"/>
    <property type="match status" value="1"/>
</dbReference>
<dbReference type="PROSITE" id="PS00600">
    <property type="entry name" value="AA_TRANSFER_CLASS_3"/>
    <property type="match status" value="1"/>
</dbReference>
<evidence type="ECO:0000256" key="7">
    <source>
        <dbReference type="ARBA" id="ARBA00022490"/>
    </source>
</evidence>
<evidence type="ECO:0000256" key="9">
    <source>
        <dbReference type="ARBA" id="ARBA00022679"/>
    </source>
</evidence>
<dbReference type="AlphaFoldDB" id="A0AA38Y0Q4"/>
<protein>
    <recommendedName>
        <fullName evidence="6">16S rRNA (uracil(1498)-N(3))-methyltransferase</fullName>
        <ecNumber evidence="6">2.1.1.193</ecNumber>
    </recommendedName>
</protein>
<evidence type="ECO:0000313" key="17">
    <source>
        <dbReference type="EMBL" id="KAJ9631506.1"/>
    </source>
</evidence>
<evidence type="ECO:0000256" key="5">
    <source>
        <dbReference type="ARBA" id="ARBA00011738"/>
    </source>
</evidence>
<dbReference type="FunFam" id="3.40.640.10:FF:000078">
    <property type="entry name" value="Adenosylmethionine-8-amino-7-oxononanoate aminotransferase"/>
    <property type="match status" value="1"/>
</dbReference>
<feature type="domain" description="Ribosomal RNA small subunit methyltransferase E PUA-like" evidence="16">
    <location>
        <begin position="469"/>
        <end position="515"/>
    </location>
</feature>
<dbReference type="SUPFAM" id="SSF75217">
    <property type="entry name" value="alpha/beta knot"/>
    <property type="match status" value="1"/>
</dbReference>
<dbReference type="InterPro" id="IPR046886">
    <property type="entry name" value="RsmE_MTase_dom"/>
</dbReference>
<comment type="cofactor">
    <cofactor evidence="1">
        <name>pyridoxal 5'-phosphate</name>
        <dbReference type="ChEBI" id="CHEBI:597326"/>
    </cofactor>
</comment>
<dbReference type="InterPro" id="IPR015947">
    <property type="entry name" value="PUA-like_sf"/>
</dbReference>
<dbReference type="GO" id="GO:0030170">
    <property type="term" value="F:pyridoxal phosphate binding"/>
    <property type="evidence" value="ECO:0007669"/>
    <property type="project" value="InterPro"/>
</dbReference>
<dbReference type="Pfam" id="PF04452">
    <property type="entry name" value="Methyltrans_RNA"/>
    <property type="match status" value="1"/>
</dbReference>
<evidence type="ECO:0000256" key="12">
    <source>
        <dbReference type="ARBA" id="ARBA00022898"/>
    </source>
</evidence>
<dbReference type="SUPFAM" id="SSF88697">
    <property type="entry name" value="PUA domain-like"/>
    <property type="match status" value="1"/>
</dbReference>